<dbReference type="SUPFAM" id="SSF51735">
    <property type="entry name" value="NAD(P)-binding Rossmann-fold domains"/>
    <property type="match status" value="1"/>
</dbReference>
<comment type="caution">
    <text evidence="3">The sequence shown here is derived from an EMBL/GenBank/DDBJ whole genome shotgun (WGS) entry which is preliminary data.</text>
</comment>
<dbReference type="AlphaFoldDB" id="A0A0F4G942"/>
<accession>A0A0F4G942</accession>
<reference evidence="3 4" key="1">
    <citation type="submission" date="2015-03" db="EMBL/GenBank/DDBJ databases">
        <title>RNA-seq based gene annotation and comparative genomics of four Zymoseptoria species reveal species-specific pathogenicity related genes and transposable element activity.</title>
        <authorList>
            <person name="Grandaubert J."/>
            <person name="Bhattacharyya A."/>
            <person name="Stukenbrock E.H."/>
        </authorList>
    </citation>
    <scope>NUCLEOTIDE SEQUENCE [LARGE SCALE GENOMIC DNA]</scope>
    <source>
        <strain evidence="3 4">Zb18110</strain>
    </source>
</reference>
<gene>
    <name evidence="3" type="ORF">TI39_contig5827g00011</name>
</gene>
<dbReference type="EMBL" id="LAFY01005782">
    <property type="protein sequence ID" value="KJX92755.1"/>
    <property type="molecule type" value="Genomic_DNA"/>
</dbReference>
<dbReference type="PANTHER" id="PTHR33303:SF2">
    <property type="entry name" value="COA-BINDING DOMAIN-CONTAINING PROTEIN"/>
    <property type="match status" value="1"/>
</dbReference>
<feature type="compositionally biased region" description="Basic and acidic residues" evidence="1">
    <location>
        <begin position="203"/>
        <end position="213"/>
    </location>
</feature>
<dbReference type="InterPro" id="IPR036291">
    <property type="entry name" value="NAD(P)-bd_dom_sf"/>
</dbReference>
<evidence type="ECO:0000256" key="1">
    <source>
        <dbReference type="SAM" id="MobiDB-lite"/>
    </source>
</evidence>
<dbReference type="OrthoDB" id="5138418at2759"/>
<dbReference type="Gene3D" id="3.40.50.720">
    <property type="entry name" value="NAD(P)-binding Rossmann-like Domain"/>
    <property type="match status" value="1"/>
</dbReference>
<dbReference type="SMART" id="SM00881">
    <property type="entry name" value="CoA_binding"/>
    <property type="match status" value="1"/>
</dbReference>
<name>A0A0F4G942_9PEZI</name>
<evidence type="ECO:0000313" key="3">
    <source>
        <dbReference type="EMBL" id="KJX92755.1"/>
    </source>
</evidence>
<dbReference type="Proteomes" id="UP000033647">
    <property type="component" value="Unassembled WGS sequence"/>
</dbReference>
<dbReference type="PANTHER" id="PTHR33303">
    <property type="entry name" value="CYTOPLASMIC PROTEIN-RELATED"/>
    <property type="match status" value="1"/>
</dbReference>
<keyword evidence="4" id="KW-1185">Reference proteome</keyword>
<dbReference type="Pfam" id="PF13380">
    <property type="entry name" value="CoA_binding_2"/>
    <property type="match status" value="1"/>
</dbReference>
<evidence type="ECO:0000313" key="4">
    <source>
        <dbReference type="Proteomes" id="UP000033647"/>
    </source>
</evidence>
<feature type="domain" description="CoA-binding" evidence="2">
    <location>
        <begin position="8"/>
        <end position="105"/>
    </location>
</feature>
<sequence length="233" mass="24851">MQAAAKTFMSAKHIAVAGASSIPSKFGHQIFAWYLDHGIPAIPMNPTLASVTVQKKEYDTIASPSKLASPKDTSLSVITPPAVTAKILKEAKEVGVKAVWLQPGSFDDEILNYALEAFPGAAVGGYAEGSTAHEGWCVLVNGDDALAAAGRNDETKRQVDQGRASAMGFADTVSTVPPSSKRRKVTATPRKHLGIKQQIVKTNRHEPTRRSDRISNAGLKSEGSTQLHAKPPW</sequence>
<protein>
    <recommendedName>
        <fullName evidence="2">CoA-binding domain-containing protein</fullName>
    </recommendedName>
</protein>
<feature type="compositionally biased region" description="Basic residues" evidence="1">
    <location>
        <begin position="180"/>
        <end position="194"/>
    </location>
</feature>
<evidence type="ECO:0000259" key="2">
    <source>
        <dbReference type="SMART" id="SM00881"/>
    </source>
</evidence>
<feature type="region of interest" description="Disordered" evidence="1">
    <location>
        <begin position="171"/>
        <end position="233"/>
    </location>
</feature>
<organism evidence="3 4">
    <name type="scientific">Zymoseptoria brevis</name>
    <dbReference type="NCBI Taxonomy" id="1047168"/>
    <lineage>
        <taxon>Eukaryota</taxon>
        <taxon>Fungi</taxon>
        <taxon>Dikarya</taxon>
        <taxon>Ascomycota</taxon>
        <taxon>Pezizomycotina</taxon>
        <taxon>Dothideomycetes</taxon>
        <taxon>Dothideomycetidae</taxon>
        <taxon>Mycosphaerellales</taxon>
        <taxon>Mycosphaerellaceae</taxon>
        <taxon>Zymoseptoria</taxon>
    </lineage>
</organism>
<dbReference type="InterPro" id="IPR003781">
    <property type="entry name" value="CoA-bd"/>
</dbReference>
<dbReference type="STRING" id="1047168.A0A0F4G942"/>
<proteinExistence type="predicted"/>